<feature type="domain" description="Helix-turn-helix" evidence="1">
    <location>
        <begin position="24"/>
        <end position="77"/>
    </location>
</feature>
<organism evidence="2 3">
    <name type="scientific">Rubritalea halochordaticola</name>
    <dbReference type="NCBI Taxonomy" id="714537"/>
    <lineage>
        <taxon>Bacteria</taxon>
        <taxon>Pseudomonadati</taxon>
        <taxon>Verrucomicrobiota</taxon>
        <taxon>Verrucomicrobiia</taxon>
        <taxon>Verrucomicrobiales</taxon>
        <taxon>Rubritaleaceae</taxon>
        <taxon>Rubritalea</taxon>
    </lineage>
</organism>
<keyword evidence="3" id="KW-1185">Reference proteome</keyword>
<sequence length="87" mass="9689">MSNKAITSQSTSNEVNVSPQIFDMKTAAAYLNVSRPTLYNHLDINGGPIPSKLLKRRGYERGKRLIGKADLDAFIDRLGKEGFYEAE</sequence>
<dbReference type="EMBL" id="BAABRL010000001">
    <property type="protein sequence ID" value="GAA5494080.1"/>
    <property type="molecule type" value="Genomic_DNA"/>
</dbReference>
<protein>
    <recommendedName>
        <fullName evidence="1">Helix-turn-helix domain-containing protein</fullName>
    </recommendedName>
</protein>
<evidence type="ECO:0000313" key="2">
    <source>
        <dbReference type="EMBL" id="GAA5494080.1"/>
    </source>
</evidence>
<evidence type="ECO:0000313" key="3">
    <source>
        <dbReference type="Proteomes" id="UP001424741"/>
    </source>
</evidence>
<name>A0ABP9UWK7_9BACT</name>
<dbReference type="Pfam" id="PF12728">
    <property type="entry name" value="HTH_17"/>
    <property type="match status" value="1"/>
</dbReference>
<reference evidence="2 3" key="1">
    <citation type="submission" date="2024-02" db="EMBL/GenBank/DDBJ databases">
        <title>Rubritalea halochordaticola NBRC 107102.</title>
        <authorList>
            <person name="Ichikawa N."/>
            <person name="Katano-Makiyama Y."/>
            <person name="Hidaka K."/>
        </authorList>
    </citation>
    <scope>NUCLEOTIDE SEQUENCE [LARGE SCALE GENOMIC DNA]</scope>
    <source>
        <strain evidence="2 3">NBRC 107102</strain>
    </source>
</reference>
<evidence type="ECO:0000259" key="1">
    <source>
        <dbReference type="Pfam" id="PF12728"/>
    </source>
</evidence>
<dbReference type="Proteomes" id="UP001424741">
    <property type="component" value="Unassembled WGS sequence"/>
</dbReference>
<gene>
    <name evidence="2" type="ORF">Rhal01_00236</name>
</gene>
<proteinExistence type="predicted"/>
<dbReference type="InterPro" id="IPR041657">
    <property type="entry name" value="HTH_17"/>
</dbReference>
<accession>A0ABP9UWK7</accession>
<comment type="caution">
    <text evidence="2">The sequence shown here is derived from an EMBL/GenBank/DDBJ whole genome shotgun (WGS) entry which is preliminary data.</text>
</comment>